<sequence length="40" mass="4673">MLLFFFVCLLLSFATTLSNTLLCIINKNTRINFKSRYKAL</sequence>
<proteinExistence type="predicted"/>
<protein>
    <submittedName>
        <fullName evidence="1">Uncharacterized protein</fullName>
    </submittedName>
</protein>
<dbReference type="EMBL" id="BK032555">
    <property type="protein sequence ID" value="DAF47408.1"/>
    <property type="molecule type" value="Genomic_DNA"/>
</dbReference>
<reference evidence="1" key="1">
    <citation type="journal article" date="2021" name="Proc. Natl. Acad. Sci. U.S.A.">
        <title>A Catalog of Tens of Thousands of Viruses from Human Metagenomes Reveals Hidden Associations with Chronic Diseases.</title>
        <authorList>
            <person name="Tisza M.J."/>
            <person name="Buck C.B."/>
        </authorList>
    </citation>
    <scope>NUCLEOTIDE SEQUENCE</scope>
    <source>
        <strain evidence="1">CtGns7</strain>
    </source>
</reference>
<evidence type="ECO:0000313" key="1">
    <source>
        <dbReference type="EMBL" id="DAF47408.1"/>
    </source>
</evidence>
<organism evidence="1">
    <name type="scientific">Phage sp. ctGns7</name>
    <dbReference type="NCBI Taxonomy" id="2828003"/>
    <lineage>
        <taxon>Viruses</taxon>
    </lineage>
</organism>
<name>A0A8S5S919_9VIRU</name>
<accession>A0A8S5S919</accession>